<organism evidence="2 3">
    <name type="scientific">Kribbella turkmenica</name>
    <dbReference type="NCBI Taxonomy" id="2530375"/>
    <lineage>
        <taxon>Bacteria</taxon>
        <taxon>Bacillati</taxon>
        <taxon>Actinomycetota</taxon>
        <taxon>Actinomycetes</taxon>
        <taxon>Propionibacteriales</taxon>
        <taxon>Kribbellaceae</taxon>
        <taxon>Kribbella</taxon>
    </lineage>
</organism>
<feature type="domain" description="F5/8 type C" evidence="1">
    <location>
        <begin position="353"/>
        <end position="498"/>
    </location>
</feature>
<dbReference type="InterPro" id="IPR000421">
    <property type="entry name" value="FA58C"/>
</dbReference>
<reference evidence="2 3" key="1">
    <citation type="submission" date="2019-02" db="EMBL/GenBank/DDBJ databases">
        <title>Draft genome sequences of novel Actinobacteria.</title>
        <authorList>
            <person name="Sahin N."/>
            <person name="Ay H."/>
            <person name="Saygin H."/>
        </authorList>
    </citation>
    <scope>NUCLEOTIDE SEQUENCE [LARGE SCALE GENOMIC DNA]</scope>
    <source>
        <strain evidence="2 3">16K104</strain>
    </source>
</reference>
<accession>A0A4R4WVU4</accession>
<dbReference type="Pfam" id="PF00754">
    <property type="entry name" value="F5_F8_type_C"/>
    <property type="match status" value="1"/>
</dbReference>
<feature type="non-terminal residue" evidence="2">
    <location>
        <position position="1"/>
    </location>
</feature>
<sequence>QLFNRRSGWLGADGIYSIPLDGRDGVATATPSSRTAFIFSDTRVGTTNPLDLTYNQAGFLNNSSAVLTGKRPIPDRATFITPANGAFGNGLWMNDGIAINDTLYATGFAPDSNWNAARVDLIEVPVVNGVPDYAAVRRTEDVGLLIRNSAHIVMFGVGITDNSAADGYVYVYGYRNTLLGGQKDLVVARVPKAGFADVPRQGIASPWRFWSGTEWSPDIAVSEHDPAVLHSDVSTELSVTPLTTGRYAGKYLLVYTANVMSTALQYAVGDTPVGPFSAGVRFYNCPEPYIYGAQTEGMTYCYNAKAHPSLSEKDRLLVSYNVNRVGGDPTTTEIYRPRFVWLDLNELAPIPEAPRATVNVAAGRPVSASAGKASAAMATDGKWDVPADGWVAEVHGSAWLSVDLGSVQTISGYRIKHAGYGGSPSGTALNTRDFAVEVSNLSRGPWRRVDHVTGNTENLTDELLPTPVRARYVRLHVFKPTQSTDSTARILEFEVLQNAEVGRQPNLALYRPVTADAANHMAYHVTDGQLADPELDAWVNPSGHNTMWLAIDLGSSRSIGRYVVKHAEAAGLDADLNTRGFILQSSDNDKQWTNRDIVVSNGSAVTDRTIAPFTARYVRLVITQPVADSEADKTARIYELEIYPPIVADPQSRLTGVRPRPALR</sequence>
<dbReference type="SUPFAM" id="SSF49785">
    <property type="entry name" value="Galactose-binding domain-like"/>
    <property type="match status" value="2"/>
</dbReference>
<dbReference type="Gene3D" id="2.60.120.260">
    <property type="entry name" value="Galactose-binding domain-like"/>
    <property type="match status" value="2"/>
</dbReference>
<keyword evidence="3" id="KW-1185">Reference proteome</keyword>
<dbReference type="PROSITE" id="PS50022">
    <property type="entry name" value="FA58C_3"/>
    <property type="match status" value="2"/>
</dbReference>
<gene>
    <name evidence="2" type="ORF">E1218_20455</name>
</gene>
<feature type="domain" description="F5/8 type C" evidence="1">
    <location>
        <begin position="537"/>
        <end position="645"/>
    </location>
</feature>
<name>A0A4R4WVU4_9ACTN</name>
<dbReference type="Pfam" id="PF22633">
    <property type="entry name" value="F5_F8_type_C_2"/>
    <property type="match status" value="1"/>
</dbReference>
<evidence type="ECO:0000313" key="3">
    <source>
        <dbReference type="Proteomes" id="UP000295172"/>
    </source>
</evidence>
<dbReference type="OrthoDB" id="284233at2"/>
<dbReference type="InterPro" id="IPR008979">
    <property type="entry name" value="Galactose-bd-like_sf"/>
</dbReference>
<proteinExistence type="predicted"/>
<dbReference type="EMBL" id="SMKR01000088">
    <property type="protein sequence ID" value="TDD21785.1"/>
    <property type="molecule type" value="Genomic_DNA"/>
</dbReference>
<comment type="caution">
    <text evidence="2">The sequence shown here is derived from an EMBL/GenBank/DDBJ whole genome shotgun (WGS) entry which is preliminary data.</text>
</comment>
<protein>
    <submittedName>
        <fullName evidence="2">DUF4185 domain-containing protein</fullName>
    </submittedName>
</protein>
<evidence type="ECO:0000313" key="2">
    <source>
        <dbReference type="EMBL" id="TDD21785.1"/>
    </source>
</evidence>
<evidence type="ECO:0000259" key="1">
    <source>
        <dbReference type="PROSITE" id="PS50022"/>
    </source>
</evidence>
<dbReference type="AlphaFoldDB" id="A0A4R4WVU4"/>
<dbReference type="Proteomes" id="UP000295172">
    <property type="component" value="Unassembled WGS sequence"/>
</dbReference>